<protein>
    <recommendedName>
        <fullName evidence="5">Lipoprotein with Yx(FWY)xxD motif</fullName>
    </recommendedName>
</protein>
<evidence type="ECO:0000256" key="2">
    <source>
        <dbReference type="SAM" id="SignalP"/>
    </source>
</evidence>
<keyword evidence="4" id="KW-1185">Reference proteome</keyword>
<dbReference type="PANTHER" id="PTHR39335">
    <property type="entry name" value="BLL4220 PROTEIN"/>
    <property type="match status" value="1"/>
</dbReference>
<evidence type="ECO:0000256" key="1">
    <source>
        <dbReference type="SAM" id="MobiDB-lite"/>
    </source>
</evidence>
<organism evidence="3 4">
    <name type="scientific">Kitasatospora nipponensis</name>
    <dbReference type="NCBI Taxonomy" id="258049"/>
    <lineage>
        <taxon>Bacteria</taxon>
        <taxon>Bacillati</taxon>
        <taxon>Actinomycetota</taxon>
        <taxon>Actinomycetes</taxon>
        <taxon>Kitasatosporales</taxon>
        <taxon>Streptomycetaceae</taxon>
        <taxon>Kitasatospora</taxon>
    </lineage>
</organism>
<name>A0ABN1W3R1_9ACTN</name>
<sequence length="207" mass="19561">MLAASAAAVLAFVAGCGSSGSSAGGSPAASTAPAPSTTAPATTPPSSSAAALKVATSGTLGQIVTDSSGHTLYRFDHDSASPPTSSCTGSCAATWQAAPAPGGQPTATGVSGQVGTLTRSDGTRQLTLNGWPLYRFSGDGAPGDTKGQGVAGIWWAVTPSGARAGSGGAASSPGSPTMPSSPATPTMPSTPAPSSPGTSSGGGGYNY</sequence>
<evidence type="ECO:0000313" key="4">
    <source>
        <dbReference type="Proteomes" id="UP001500037"/>
    </source>
</evidence>
<keyword evidence="2" id="KW-0732">Signal</keyword>
<evidence type="ECO:0000313" key="3">
    <source>
        <dbReference type="EMBL" id="GAA1233217.1"/>
    </source>
</evidence>
<comment type="caution">
    <text evidence="3">The sequence shown here is derived from an EMBL/GenBank/DDBJ whole genome shotgun (WGS) entry which is preliminary data.</text>
</comment>
<evidence type="ECO:0008006" key="5">
    <source>
        <dbReference type="Google" id="ProtNLM"/>
    </source>
</evidence>
<feature type="region of interest" description="Disordered" evidence="1">
    <location>
        <begin position="159"/>
        <end position="207"/>
    </location>
</feature>
<feature type="compositionally biased region" description="Polar residues" evidence="1">
    <location>
        <begin position="110"/>
        <end position="123"/>
    </location>
</feature>
<feature type="region of interest" description="Disordered" evidence="1">
    <location>
        <begin position="23"/>
        <end position="48"/>
    </location>
</feature>
<proteinExistence type="predicted"/>
<dbReference type="PANTHER" id="PTHR39335:SF1">
    <property type="entry name" value="BLL4220 PROTEIN"/>
    <property type="match status" value="1"/>
</dbReference>
<feature type="compositionally biased region" description="Low complexity" evidence="1">
    <location>
        <begin position="98"/>
        <end position="109"/>
    </location>
</feature>
<feature type="chain" id="PRO_5046176299" description="Lipoprotein with Yx(FWY)xxD motif" evidence="2">
    <location>
        <begin position="24"/>
        <end position="207"/>
    </location>
</feature>
<dbReference type="Pfam" id="PF03640">
    <property type="entry name" value="Lipoprotein_15"/>
    <property type="match status" value="2"/>
</dbReference>
<dbReference type="EMBL" id="BAAALF010000032">
    <property type="protein sequence ID" value="GAA1233217.1"/>
    <property type="molecule type" value="Genomic_DNA"/>
</dbReference>
<feature type="region of interest" description="Disordered" evidence="1">
    <location>
        <begin position="98"/>
        <end position="123"/>
    </location>
</feature>
<accession>A0ABN1W3R1</accession>
<dbReference type="InterPro" id="IPR005297">
    <property type="entry name" value="Lipoprotein_repeat"/>
</dbReference>
<feature type="signal peptide" evidence="2">
    <location>
        <begin position="1"/>
        <end position="23"/>
    </location>
</feature>
<gene>
    <name evidence="3" type="ORF">GCM10009665_24410</name>
</gene>
<dbReference type="Proteomes" id="UP001500037">
    <property type="component" value="Unassembled WGS sequence"/>
</dbReference>
<reference evidence="3 4" key="1">
    <citation type="journal article" date="2019" name="Int. J. Syst. Evol. Microbiol.">
        <title>The Global Catalogue of Microorganisms (GCM) 10K type strain sequencing project: providing services to taxonomists for standard genome sequencing and annotation.</title>
        <authorList>
            <consortium name="The Broad Institute Genomics Platform"/>
            <consortium name="The Broad Institute Genome Sequencing Center for Infectious Disease"/>
            <person name="Wu L."/>
            <person name="Ma J."/>
        </authorList>
    </citation>
    <scope>NUCLEOTIDE SEQUENCE [LARGE SCALE GENOMIC DNA]</scope>
    <source>
        <strain evidence="3 4">JCM 13004</strain>
    </source>
</reference>
<feature type="compositionally biased region" description="Low complexity" evidence="1">
    <location>
        <begin position="159"/>
        <end position="187"/>
    </location>
</feature>